<dbReference type="EMBL" id="FOQH01000002">
    <property type="protein sequence ID" value="SFH73920.1"/>
    <property type="molecule type" value="Genomic_DNA"/>
</dbReference>
<accession>A0A1I3CH81</accession>
<feature type="transmembrane region" description="Helical" evidence="1">
    <location>
        <begin position="145"/>
        <end position="167"/>
    </location>
</feature>
<feature type="transmembrane region" description="Helical" evidence="1">
    <location>
        <begin position="33"/>
        <end position="51"/>
    </location>
</feature>
<evidence type="ECO:0000256" key="1">
    <source>
        <dbReference type="SAM" id="Phobius"/>
    </source>
</evidence>
<sequence length="261" mass="27249">MSHQYASGRRTPLGVGRLLAESFSIFFRNVPKMIAIAGLPSLAGILLVAAIGGFDVALGRELPAFGTPEGVFVYLSGLAVNMALFGLTAGLLVLFAYDLKQGRTRPVAGYLAATLRCIVPLVVLAMATTLLIGVGFILLIVPGMWVYAVLSVTFPAVAIERAGFGALRRSARLTKGYRWPIAGVLFVIGICAYGLLLAAGFGMQALGETGGGWVVAATALANAFFSGIAYGLTAVTVVLIYARLREIKEGATTSDLAAVFD</sequence>
<keyword evidence="1" id="KW-0812">Transmembrane</keyword>
<organism evidence="2 3">
    <name type="scientific">Albimonas pacifica</name>
    <dbReference type="NCBI Taxonomy" id="1114924"/>
    <lineage>
        <taxon>Bacteria</taxon>
        <taxon>Pseudomonadati</taxon>
        <taxon>Pseudomonadota</taxon>
        <taxon>Alphaproteobacteria</taxon>
        <taxon>Rhodobacterales</taxon>
        <taxon>Paracoccaceae</taxon>
        <taxon>Albimonas</taxon>
    </lineage>
</organism>
<keyword evidence="1" id="KW-1133">Transmembrane helix</keyword>
<protein>
    <recommendedName>
        <fullName evidence="4">Membrane domain of glycerophosphoryl diester phosphodiesterase</fullName>
    </recommendedName>
</protein>
<feature type="transmembrane region" description="Helical" evidence="1">
    <location>
        <begin position="118"/>
        <end position="139"/>
    </location>
</feature>
<feature type="transmembrane region" description="Helical" evidence="1">
    <location>
        <begin position="71"/>
        <end position="97"/>
    </location>
</feature>
<gene>
    <name evidence="2" type="ORF">SAMN05216258_1023</name>
</gene>
<feature type="transmembrane region" description="Helical" evidence="1">
    <location>
        <begin position="179"/>
        <end position="201"/>
    </location>
</feature>
<evidence type="ECO:0000313" key="3">
    <source>
        <dbReference type="Proteomes" id="UP000199377"/>
    </source>
</evidence>
<dbReference type="AlphaFoldDB" id="A0A1I3CH81"/>
<dbReference type="STRING" id="1114924.SAMN05216258_1023"/>
<name>A0A1I3CH81_9RHOB</name>
<reference evidence="2 3" key="1">
    <citation type="submission" date="2016-10" db="EMBL/GenBank/DDBJ databases">
        <authorList>
            <person name="de Groot N.N."/>
        </authorList>
    </citation>
    <scope>NUCLEOTIDE SEQUENCE [LARGE SCALE GENOMIC DNA]</scope>
    <source>
        <strain evidence="2 3">CGMCC 1.11030</strain>
    </source>
</reference>
<keyword evidence="3" id="KW-1185">Reference proteome</keyword>
<keyword evidence="1" id="KW-0472">Membrane</keyword>
<dbReference type="Proteomes" id="UP000199377">
    <property type="component" value="Unassembled WGS sequence"/>
</dbReference>
<feature type="transmembrane region" description="Helical" evidence="1">
    <location>
        <begin position="213"/>
        <end position="242"/>
    </location>
</feature>
<proteinExistence type="predicted"/>
<evidence type="ECO:0000313" key="2">
    <source>
        <dbReference type="EMBL" id="SFH73920.1"/>
    </source>
</evidence>
<dbReference type="RefSeq" id="WP_218160940.1">
    <property type="nucleotide sequence ID" value="NZ_FOQH01000002.1"/>
</dbReference>
<evidence type="ECO:0008006" key="4">
    <source>
        <dbReference type="Google" id="ProtNLM"/>
    </source>
</evidence>